<feature type="region of interest" description="Disordered" evidence="1">
    <location>
        <begin position="61"/>
        <end position="157"/>
    </location>
</feature>
<dbReference type="EMBL" id="JAQNDO010000001">
    <property type="protein sequence ID" value="MDC0746450.1"/>
    <property type="molecule type" value="Genomic_DNA"/>
</dbReference>
<keyword evidence="4" id="KW-1185">Reference proteome</keyword>
<reference evidence="3 4" key="1">
    <citation type="submission" date="2022-11" db="EMBL/GenBank/DDBJ databases">
        <title>Minimal conservation of predation-associated metabolite biosynthetic gene clusters underscores biosynthetic potential of Myxococcota including descriptions for ten novel species: Archangium lansinium sp. nov., Myxococcus landrumus sp. nov., Nannocystis bai.</title>
        <authorList>
            <person name="Ahearne A."/>
            <person name="Stevens C."/>
            <person name="Dowd S."/>
        </authorList>
    </citation>
    <scope>NUCLEOTIDE SEQUENCE [LARGE SCALE GENOMIC DNA]</scope>
    <source>
        <strain evidence="3 4">RJM3</strain>
    </source>
</reference>
<dbReference type="Proteomes" id="UP001221411">
    <property type="component" value="Unassembled WGS sequence"/>
</dbReference>
<evidence type="ECO:0000256" key="2">
    <source>
        <dbReference type="SAM" id="Phobius"/>
    </source>
</evidence>
<organism evidence="3 4">
    <name type="scientific">Polyangium mundeleinium</name>
    <dbReference type="NCBI Taxonomy" id="2995306"/>
    <lineage>
        <taxon>Bacteria</taxon>
        <taxon>Pseudomonadati</taxon>
        <taxon>Myxococcota</taxon>
        <taxon>Polyangia</taxon>
        <taxon>Polyangiales</taxon>
        <taxon>Polyangiaceae</taxon>
        <taxon>Polyangium</taxon>
    </lineage>
</organism>
<feature type="compositionally biased region" description="Low complexity" evidence="1">
    <location>
        <begin position="136"/>
        <end position="145"/>
    </location>
</feature>
<keyword evidence="2" id="KW-0812">Transmembrane</keyword>
<protein>
    <submittedName>
        <fullName evidence="3">Uncharacterized protein</fullName>
    </submittedName>
</protein>
<feature type="compositionally biased region" description="Acidic residues" evidence="1">
    <location>
        <begin position="111"/>
        <end position="135"/>
    </location>
</feature>
<name>A0ABT5EXB0_9BACT</name>
<accession>A0ABT5EXB0</accession>
<keyword evidence="2" id="KW-0472">Membrane</keyword>
<dbReference type="RefSeq" id="WP_271924831.1">
    <property type="nucleotide sequence ID" value="NZ_JAQNDO010000001.1"/>
</dbReference>
<comment type="caution">
    <text evidence="3">The sequence shown here is derived from an EMBL/GenBank/DDBJ whole genome shotgun (WGS) entry which is preliminary data.</text>
</comment>
<feature type="region of interest" description="Disordered" evidence="1">
    <location>
        <begin position="234"/>
        <end position="269"/>
    </location>
</feature>
<evidence type="ECO:0000313" key="3">
    <source>
        <dbReference type="EMBL" id="MDC0746450.1"/>
    </source>
</evidence>
<feature type="compositionally biased region" description="Low complexity" evidence="1">
    <location>
        <begin position="86"/>
        <end position="107"/>
    </location>
</feature>
<evidence type="ECO:0000313" key="4">
    <source>
        <dbReference type="Proteomes" id="UP001221411"/>
    </source>
</evidence>
<feature type="transmembrane region" description="Helical" evidence="2">
    <location>
        <begin position="35"/>
        <end position="55"/>
    </location>
</feature>
<keyword evidence="2" id="KW-1133">Transmembrane helix</keyword>
<gene>
    <name evidence="3" type="ORF">POL67_34300</name>
</gene>
<evidence type="ECO:0000256" key="1">
    <source>
        <dbReference type="SAM" id="MobiDB-lite"/>
    </source>
</evidence>
<sequence>MTKHRPAERSRGAVRRSVDRDGVVHVELRRGGLPLGPIAFGLVAAGILVFLSWKWTRETPAEVASGATAKPGQTTEARAPARPQGAPTLRLAARSAPAADLAPKARAMGADDPDPEGEDFPDEPSASDDPAEGAEEGAAPAGAAAKGKTGIHAFPAPGTKRIKQGLVVPDDFPLPPGYVRHYQATDKGQMLEAILLYHPDYELVDASGKGLPIPPDRVVPPNMAPEGLPLATLEVPADAYADRDEQGPASNADPGQTGVEEEKPADEEP</sequence>
<proteinExistence type="predicted"/>